<dbReference type="EMBL" id="CAJOBC010000184">
    <property type="protein sequence ID" value="CAF3551020.1"/>
    <property type="molecule type" value="Genomic_DNA"/>
</dbReference>
<evidence type="ECO:0000313" key="2">
    <source>
        <dbReference type="EMBL" id="CAF0769086.1"/>
    </source>
</evidence>
<accession>A0A813QL44</accession>
<keyword evidence="1" id="KW-0732">Signal</keyword>
<dbReference type="AlphaFoldDB" id="A0A813QL44"/>
<evidence type="ECO:0000313" key="5">
    <source>
        <dbReference type="EMBL" id="CAF3686537.1"/>
    </source>
</evidence>
<dbReference type="Proteomes" id="UP000682733">
    <property type="component" value="Unassembled WGS sequence"/>
</dbReference>
<dbReference type="Proteomes" id="UP000677228">
    <property type="component" value="Unassembled WGS sequence"/>
</dbReference>
<dbReference type="Proteomes" id="UP000663829">
    <property type="component" value="Unassembled WGS sequence"/>
</dbReference>
<sequence>MKIDMILPGVVCWIFLMLTVVHSFAFEHQIGKDVNADDEQKIHILEQHPSTLLSLLEDSHPTKFYPVYQESDINDFDDENDSSDDEHELEKRRFNAWAGKRMVPTKQRFNAWAGKRSIPFYLREGRRFNAWAGK</sequence>
<organism evidence="2 6">
    <name type="scientific">Didymodactylos carnosus</name>
    <dbReference type="NCBI Taxonomy" id="1234261"/>
    <lineage>
        <taxon>Eukaryota</taxon>
        <taxon>Metazoa</taxon>
        <taxon>Spiralia</taxon>
        <taxon>Gnathifera</taxon>
        <taxon>Rotifera</taxon>
        <taxon>Eurotatoria</taxon>
        <taxon>Bdelloidea</taxon>
        <taxon>Philodinida</taxon>
        <taxon>Philodinidae</taxon>
        <taxon>Didymodactylos</taxon>
    </lineage>
</organism>
<dbReference type="EMBL" id="CAJNOQ010000184">
    <property type="protein sequence ID" value="CAF0769086.1"/>
    <property type="molecule type" value="Genomic_DNA"/>
</dbReference>
<feature type="signal peptide" evidence="1">
    <location>
        <begin position="1"/>
        <end position="23"/>
    </location>
</feature>
<reference evidence="2" key="1">
    <citation type="submission" date="2021-02" db="EMBL/GenBank/DDBJ databases">
        <authorList>
            <person name="Nowell W R."/>
        </authorList>
    </citation>
    <scope>NUCLEOTIDE SEQUENCE</scope>
</reference>
<evidence type="ECO:0000313" key="6">
    <source>
        <dbReference type="Proteomes" id="UP000663829"/>
    </source>
</evidence>
<keyword evidence="6" id="KW-1185">Reference proteome</keyword>
<protein>
    <submittedName>
        <fullName evidence="2">Uncharacterized protein</fullName>
    </submittedName>
</protein>
<dbReference type="OrthoDB" id="9979676at2759"/>
<feature type="chain" id="PRO_5036222709" evidence="1">
    <location>
        <begin position="24"/>
        <end position="134"/>
    </location>
</feature>
<gene>
    <name evidence="2" type="ORF">GPM918_LOCUS1823</name>
    <name evidence="3" type="ORF">OVA965_LOCUS9913</name>
    <name evidence="4" type="ORF">SRO942_LOCUS1823</name>
    <name evidence="5" type="ORF">TMI583_LOCUS9909</name>
</gene>
<dbReference type="EMBL" id="CAJNOK010003575">
    <property type="protein sequence ID" value="CAF0906777.1"/>
    <property type="molecule type" value="Genomic_DNA"/>
</dbReference>
<evidence type="ECO:0000313" key="3">
    <source>
        <dbReference type="EMBL" id="CAF0906777.1"/>
    </source>
</evidence>
<evidence type="ECO:0000256" key="1">
    <source>
        <dbReference type="SAM" id="SignalP"/>
    </source>
</evidence>
<dbReference type="Proteomes" id="UP000681722">
    <property type="component" value="Unassembled WGS sequence"/>
</dbReference>
<proteinExistence type="predicted"/>
<name>A0A813QL44_9BILA</name>
<evidence type="ECO:0000313" key="4">
    <source>
        <dbReference type="EMBL" id="CAF3551020.1"/>
    </source>
</evidence>
<dbReference type="EMBL" id="CAJOBA010003576">
    <property type="protein sequence ID" value="CAF3686537.1"/>
    <property type="molecule type" value="Genomic_DNA"/>
</dbReference>
<comment type="caution">
    <text evidence="2">The sequence shown here is derived from an EMBL/GenBank/DDBJ whole genome shotgun (WGS) entry which is preliminary data.</text>
</comment>